<comment type="caution">
    <text evidence="1">The sequence shown here is derived from an EMBL/GenBank/DDBJ whole genome shotgun (WGS) entry which is preliminary data.</text>
</comment>
<organism evidence="1 2">
    <name type="scientific">Filimonas effusa</name>
    <dbReference type="NCBI Taxonomy" id="2508721"/>
    <lineage>
        <taxon>Bacteria</taxon>
        <taxon>Pseudomonadati</taxon>
        <taxon>Bacteroidota</taxon>
        <taxon>Chitinophagia</taxon>
        <taxon>Chitinophagales</taxon>
        <taxon>Chitinophagaceae</taxon>
        <taxon>Filimonas</taxon>
    </lineage>
</organism>
<gene>
    <name evidence="1" type="ORF">ESB13_05110</name>
</gene>
<dbReference type="Proteomes" id="UP000290545">
    <property type="component" value="Unassembled WGS sequence"/>
</dbReference>
<keyword evidence="2" id="KW-1185">Reference proteome</keyword>
<dbReference type="AlphaFoldDB" id="A0A4Q1DAC8"/>
<dbReference type="EMBL" id="SDHZ01000001">
    <property type="protein sequence ID" value="RXK86190.1"/>
    <property type="molecule type" value="Genomic_DNA"/>
</dbReference>
<proteinExistence type="predicted"/>
<evidence type="ECO:0000313" key="1">
    <source>
        <dbReference type="EMBL" id="RXK86190.1"/>
    </source>
</evidence>
<protein>
    <submittedName>
        <fullName evidence="1">Uncharacterized protein</fullName>
    </submittedName>
</protein>
<dbReference type="RefSeq" id="WP_129001940.1">
    <property type="nucleotide sequence ID" value="NZ_SDHZ01000001.1"/>
</dbReference>
<dbReference type="OrthoDB" id="1491342at2"/>
<evidence type="ECO:0000313" key="2">
    <source>
        <dbReference type="Proteomes" id="UP000290545"/>
    </source>
</evidence>
<accession>A0A4Q1DAC8</accession>
<sequence>MSKLLIEPKITSVKKFYFLEYFYILLKSVEQHQSKKEIFSDFRRRKDSFQLGESKYRKIITPDEEMSSKKLKRYEYTLKEVIEESKLYNLIESRGEDFFLTTTGKNLINNYERNLDEYHLAIFNLMERELHGFYYLIQKCYSASKSGLLIFPVYSPLRLNIAKESFKKTADVINYINLLVEKLRSDIKEHLNIEQNLSSTKENLIAKLVSAGLIDLSPEAPLKNADYNVIVKRIRDHWLNYFLNDIYKMQMSLSYFDIWCYRGKQLGIINATEFYYNFSGKIVYPISILTPSVSNRDFLEIFQYPENIKLFIHSPSFENMIEEFTKCVYESYIDLKSRVKTYFVNLADLRDLVCFKLKISYNKFVEFLESLYQLNLRNETKISISLEADRLPSETKAMYLKREPIVVDNKSLNIIAIDIKK</sequence>
<name>A0A4Q1DAC8_9BACT</name>
<reference evidence="1 2" key="1">
    <citation type="submission" date="2019-01" db="EMBL/GenBank/DDBJ databases">
        <title>Filimonas sp. strain TTM-71.</title>
        <authorList>
            <person name="Chen W.-M."/>
        </authorList>
    </citation>
    <scope>NUCLEOTIDE SEQUENCE [LARGE SCALE GENOMIC DNA]</scope>
    <source>
        <strain evidence="1 2">TTM-71</strain>
    </source>
</reference>